<dbReference type="InterPro" id="IPR000832">
    <property type="entry name" value="GPCR_2_secretin-like"/>
</dbReference>
<dbReference type="Proteomes" id="UP001174136">
    <property type="component" value="Unassembled WGS sequence"/>
</dbReference>
<dbReference type="GO" id="GO:0005886">
    <property type="term" value="C:plasma membrane"/>
    <property type="evidence" value="ECO:0007669"/>
    <property type="project" value="TreeGrafter"/>
</dbReference>
<dbReference type="Pfam" id="PF01825">
    <property type="entry name" value="GPS"/>
    <property type="match status" value="1"/>
</dbReference>
<dbReference type="FunFam" id="1.20.1070.10:FF:000043">
    <property type="entry name" value="adhesion G-protein coupled receptor G2 isoform X1"/>
    <property type="match status" value="1"/>
</dbReference>
<dbReference type="Gene3D" id="4.10.1240.10">
    <property type="entry name" value="GPCR, family 2, extracellular hormone receptor domain"/>
    <property type="match status" value="1"/>
</dbReference>
<evidence type="ECO:0000256" key="5">
    <source>
        <dbReference type="ARBA" id="ARBA00023040"/>
    </source>
</evidence>
<proteinExistence type="predicted"/>
<dbReference type="PANTHER" id="PTHR12011:SF277">
    <property type="entry name" value="ADHESION G-PROTEIN COUPLED RECEPTOR G4"/>
    <property type="match status" value="1"/>
</dbReference>
<feature type="transmembrane region" description="Helical" evidence="11">
    <location>
        <begin position="804"/>
        <end position="825"/>
    </location>
</feature>
<evidence type="ECO:0000256" key="9">
    <source>
        <dbReference type="ARBA" id="ARBA00023180"/>
    </source>
</evidence>
<dbReference type="PROSITE" id="PS00650">
    <property type="entry name" value="G_PROTEIN_RECEP_F2_2"/>
    <property type="match status" value="1"/>
</dbReference>
<dbReference type="InterPro" id="IPR000203">
    <property type="entry name" value="GPS"/>
</dbReference>
<sequence>MRDDGAMSDLYKARDIAHCWLRDVLTPTIYLHKVSVSQQPRSLSEDSSDKTARLRGRKQNSTVCGSLCRFDCLAHLNVIPSQDVAAVQRDVRRLLRKTYEKPGVLVIQADQSSIYTTPIVATSSIIDAPTSTSTSTIPVTTFNALSEVYFDVQVNVSLAGDSNPETLLHTWLSDILPSDQMMVLNFQVLLKTQRQSCVFQVQVTSSTMATEEHLRHLLESPYNSSSITIVTRDIHISRIHIVECEELIHQTEKGLFRWPSTKAQHNATLPCPGNPQRNATRHCKLCLSTHWTAPDVTQCSLVVETIPDLDHVDVTPENSMDVVALIKRLLSDHSELTYQELVTVLNKLKAVLNASVVTQDLGLAIFAIISEILESDSNLMPFTNLILNITEAVGDKLHGHMGSSSMLTPSMALSVVDVPAGHFTSLTFGVSSAQGGLNPEIHINAVPFTGTVAFISLPSALNHSFPEPNPSGPDPPRVLFQFFGSQRLFKVPESAEGGQMLNTFVVAASVTNACRPITDLDQDVEIMLHHLVPNTLVKNVQCVYWNFHKNKGTGGWDSHGCRTHNTSVDYTTCLCDHLTHFGVLLDVSRTELDATSELVLTIITYVGCGLSSLFLGVTVVTYTVFEKLRRDYPSQILLNLSLALLSLNLVFLLDPWLSSWGVRGLCVGVASALHYFLLASLTWMGLEAVNMYLALVKVFNVYVPSYILKFCALGWGLPLLVCLLVLVVDREAYGGHMYTHTKSHMKIPCWIQDDITFYVTVVGYALIVLLFNIVVFVVVLIQIRHMRANRPAGIGGGLLRDLKGVASLTLLLGLTWTTGFCTWGPARVPLLYLFSGLNSLQGLFIFIFHCLMKENVRKQWRIHLYLGCLRLEDYSGTTAPRIIGLRPYLPIP</sequence>
<evidence type="ECO:0000256" key="10">
    <source>
        <dbReference type="ARBA" id="ARBA00023224"/>
    </source>
</evidence>
<dbReference type="GO" id="GO:0004930">
    <property type="term" value="F:G protein-coupled receptor activity"/>
    <property type="evidence" value="ECO:0007669"/>
    <property type="project" value="UniProtKB-KW"/>
</dbReference>
<keyword evidence="2 11" id="KW-0812">Transmembrane</keyword>
<protein>
    <submittedName>
        <fullName evidence="15">Adhesion G-protein coupled receptor G4</fullName>
    </submittedName>
</protein>
<keyword evidence="7" id="KW-1015">Disulfide bond</keyword>
<dbReference type="InterPro" id="IPR046338">
    <property type="entry name" value="GAIN_dom_sf"/>
</dbReference>
<dbReference type="PANTHER" id="PTHR12011">
    <property type="entry name" value="ADHESION G-PROTEIN COUPLED RECEPTOR"/>
    <property type="match status" value="1"/>
</dbReference>
<keyword evidence="10" id="KW-0807">Transducer</keyword>
<dbReference type="InterPro" id="IPR017981">
    <property type="entry name" value="GPCR_2-like_7TM"/>
</dbReference>
<feature type="transmembrane region" description="Helical" evidence="11">
    <location>
        <begin position="673"/>
        <end position="695"/>
    </location>
</feature>
<dbReference type="InterPro" id="IPR017983">
    <property type="entry name" value="GPCR_2_secretin-like_CS"/>
</dbReference>
<dbReference type="Gene3D" id="1.20.1070.10">
    <property type="entry name" value="Rhodopsin 7-helix transmembrane proteins"/>
    <property type="match status" value="1"/>
</dbReference>
<comment type="subcellular location">
    <subcellularLocation>
        <location evidence="1">Membrane</location>
        <topology evidence="1">Multi-pass membrane protein</topology>
    </subcellularLocation>
</comment>
<dbReference type="SUPFAM" id="SSF111418">
    <property type="entry name" value="Hormone receptor domain"/>
    <property type="match status" value="1"/>
</dbReference>
<dbReference type="Pfam" id="PF00002">
    <property type="entry name" value="7tm_2"/>
    <property type="match status" value="1"/>
</dbReference>
<evidence type="ECO:0000259" key="13">
    <source>
        <dbReference type="PROSITE" id="PS50227"/>
    </source>
</evidence>
<comment type="caution">
    <text evidence="15">The sequence shown here is derived from an EMBL/GenBank/DDBJ whole genome shotgun (WGS) entry which is preliminary data.</text>
</comment>
<dbReference type="GO" id="GO:0007189">
    <property type="term" value="P:adenylate cyclase-activating G protein-coupled receptor signaling pathway"/>
    <property type="evidence" value="ECO:0007669"/>
    <property type="project" value="TreeGrafter"/>
</dbReference>
<keyword evidence="6 11" id="KW-0472">Membrane</keyword>
<evidence type="ECO:0000256" key="2">
    <source>
        <dbReference type="ARBA" id="ARBA00022692"/>
    </source>
</evidence>
<dbReference type="InterPro" id="IPR036445">
    <property type="entry name" value="GPCR_2_extracell_dom_sf"/>
</dbReference>
<dbReference type="InterPro" id="IPR057244">
    <property type="entry name" value="GAIN_B"/>
</dbReference>
<dbReference type="InterPro" id="IPR001879">
    <property type="entry name" value="GPCR_2_extracellular_dom"/>
</dbReference>
<keyword evidence="3" id="KW-0732">Signal</keyword>
<keyword evidence="8 15" id="KW-0675">Receptor</keyword>
<evidence type="ECO:0000256" key="11">
    <source>
        <dbReference type="SAM" id="Phobius"/>
    </source>
</evidence>
<feature type="domain" description="G-protein coupled receptors family 2 profile 2" evidence="14">
    <location>
        <begin position="600"/>
        <end position="853"/>
    </location>
</feature>
<gene>
    <name evidence="15" type="primary">ADGRG4_2</name>
    <name evidence="15" type="ORF">N1851_017798</name>
</gene>
<dbReference type="PROSITE" id="PS50261">
    <property type="entry name" value="G_PROTEIN_RECEP_F2_4"/>
    <property type="match status" value="1"/>
</dbReference>
<evidence type="ECO:0000313" key="15">
    <source>
        <dbReference type="EMBL" id="KAK0143879.1"/>
    </source>
</evidence>
<dbReference type="PRINTS" id="PR00249">
    <property type="entry name" value="GPCRSECRETIN"/>
</dbReference>
<feature type="transmembrane region" description="Helical" evidence="11">
    <location>
        <begin position="636"/>
        <end position="653"/>
    </location>
</feature>
<evidence type="ECO:0000313" key="16">
    <source>
        <dbReference type="Proteomes" id="UP001174136"/>
    </source>
</evidence>
<evidence type="ECO:0000256" key="1">
    <source>
        <dbReference type="ARBA" id="ARBA00004141"/>
    </source>
</evidence>
<feature type="transmembrane region" description="Helical" evidence="11">
    <location>
        <begin position="707"/>
        <end position="728"/>
    </location>
</feature>
<accession>A0AA47MP41</accession>
<dbReference type="AlphaFoldDB" id="A0AA47MP41"/>
<evidence type="ECO:0000256" key="3">
    <source>
        <dbReference type="ARBA" id="ARBA00022729"/>
    </source>
</evidence>
<reference evidence="15" key="1">
    <citation type="journal article" date="2023" name="Front. Mar. Sci.">
        <title>A new Merluccius polli reference genome to investigate the effects of global change in West African waters.</title>
        <authorList>
            <person name="Mateo J.L."/>
            <person name="Blanco-Fernandez C."/>
            <person name="Garcia-Vazquez E."/>
            <person name="Machado-Schiaffino G."/>
        </authorList>
    </citation>
    <scope>NUCLEOTIDE SEQUENCE</scope>
    <source>
        <strain evidence="15">C29</strain>
        <tissue evidence="15">Fin</tissue>
    </source>
</reference>
<name>A0AA47MP41_MERPO</name>
<evidence type="ECO:0000259" key="12">
    <source>
        <dbReference type="PROSITE" id="PS50221"/>
    </source>
</evidence>
<dbReference type="SUPFAM" id="SSF81321">
    <property type="entry name" value="Family A G protein-coupled receptor-like"/>
    <property type="match status" value="1"/>
</dbReference>
<evidence type="ECO:0000256" key="7">
    <source>
        <dbReference type="ARBA" id="ARBA00023157"/>
    </source>
</evidence>
<dbReference type="SMART" id="SM00303">
    <property type="entry name" value="GPS"/>
    <property type="match status" value="1"/>
</dbReference>
<dbReference type="PROSITE" id="PS50227">
    <property type="entry name" value="G_PROTEIN_RECEP_F2_3"/>
    <property type="match status" value="1"/>
</dbReference>
<keyword evidence="16" id="KW-1185">Reference proteome</keyword>
<evidence type="ECO:0000256" key="6">
    <source>
        <dbReference type="ARBA" id="ARBA00023136"/>
    </source>
</evidence>
<feature type="transmembrane region" description="Helical" evidence="11">
    <location>
        <begin position="831"/>
        <end position="851"/>
    </location>
</feature>
<dbReference type="PROSITE" id="PS50221">
    <property type="entry name" value="GAIN_B"/>
    <property type="match status" value="1"/>
</dbReference>
<evidence type="ECO:0000256" key="4">
    <source>
        <dbReference type="ARBA" id="ARBA00022989"/>
    </source>
</evidence>
<evidence type="ECO:0000256" key="8">
    <source>
        <dbReference type="ARBA" id="ARBA00023170"/>
    </source>
</evidence>
<keyword evidence="5" id="KW-0297">G-protein coupled receptor</keyword>
<feature type="transmembrane region" description="Helical" evidence="11">
    <location>
        <begin position="598"/>
        <end position="624"/>
    </location>
</feature>
<dbReference type="GO" id="GO:0007166">
    <property type="term" value="P:cell surface receptor signaling pathway"/>
    <property type="evidence" value="ECO:0007669"/>
    <property type="project" value="InterPro"/>
</dbReference>
<dbReference type="EMBL" id="JAOPHQ010003196">
    <property type="protein sequence ID" value="KAK0143879.1"/>
    <property type="molecule type" value="Genomic_DNA"/>
</dbReference>
<feature type="domain" description="GAIN-B" evidence="12">
    <location>
        <begin position="424"/>
        <end position="591"/>
    </location>
</feature>
<keyword evidence="9" id="KW-0325">Glycoprotein</keyword>
<feature type="domain" description="G-protein coupled receptors family 2 profile 1" evidence="13">
    <location>
        <begin position="244"/>
        <end position="303"/>
    </location>
</feature>
<feature type="transmembrane region" description="Helical" evidence="11">
    <location>
        <begin position="755"/>
        <end position="783"/>
    </location>
</feature>
<evidence type="ECO:0000259" key="14">
    <source>
        <dbReference type="PROSITE" id="PS50261"/>
    </source>
</evidence>
<dbReference type="Gene3D" id="2.60.220.50">
    <property type="match status" value="1"/>
</dbReference>
<keyword evidence="4 11" id="KW-1133">Transmembrane helix</keyword>
<organism evidence="15 16">
    <name type="scientific">Merluccius polli</name>
    <name type="common">Benguela hake</name>
    <name type="synonym">Merluccius cadenati</name>
    <dbReference type="NCBI Taxonomy" id="89951"/>
    <lineage>
        <taxon>Eukaryota</taxon>
        <taxon>Metazoa</taxon>
        <taxon>Chordata</taxon>
        <taxon>Craniata</taxon>
        <taxon>Vertebrata</taxon>
        <taxon>Euteleostomi</taxon>
        <taxon>Actinopterygii</taxon>
        <taxon>Neopterygii</taxon>
        <taxon>Teleostei</taxon>
        <taxon>Neoteleostei</taxon>
        <taxon>Acanthomorphata</taxon>
        <taxon>Zeiogadaria</taxon>
        <taxon>Gadariae</taxon>
        <taxon>Gadiformes</taxon>
        <taxon>Gadoidei</taxon>
        <taxon>Merlucciidae</taxon>
        <taxon>Merluccius</taxon>
    </lineage>
</organism>